<dbReference type="CDD" id="cd00609">
    <property type="entry name" value="AAT_like"/>
    <property type="match status" value="1"/>
</dbReference>
<dbReference type="InterPro" id="IPR015421">
    <property type="entry name" value="PyrdxlP-dep_Trfase_major"/>
</dbReference>
<dbReference type="SUPFAM" id="SSF53383">
    <property type="entry name" value="PLP-dependent transferases"/>
    <property type="match status" value="1"/>
</dbReference>
<evidence type="ECO:0000313" key="5">
    <source>
        <dbReference type="EMBL" id="HEU98007.1"/>
    </source>
</evidence>
<evidence type="ECO:0000259" key="4">
    <source>
        <dbReference type="Pfam" id="PF00155"/>
    </source>
</evidence>
<evidence type="ECO:0000256" key="3">
    <source>
        <dbReference type="RuleBase" id="RU000481"/>
    </source>
</evidence>
<evidence type="ECO:0000256" key="2">
    <source>
        <dbReference type="ARBA" id="ARBA00022898"/>
    </source>
</evidence>
<accession>A0A7C2UQQ9</accession>
<dbReference type="InterPro" id="IPR015422">
    <property type="entry name" value="PyrdxlP-dep_Trfase_small"/>
</dbReference>
<comment type="similarity">
    <text evidence="3">Belongs to the class-I pyridoxal-phosphate-dependent aminotransferase family.</text>
</comment>
<sequence length="346" mass="39958">MRFHGGNERAKIDFSVNLNPIGPPPRAYEIATNCLKGGVLERYPDYNYRNLKRAISEFYKFDGASLVPTAGGGEAINLAIFAFKPRRIAIVEPSYGEYEDLARALGIEYSPIFYRRDSKGFYLELSDLESTCKREDALIVITNPNNPLGLYVDRRRIYESLSRCEAKVMVDEAYRELCNRCYIEIDRDLPENFIVVRSISKWLSLPGLRIGFLYARDGELVEKIEAIRQPWNIGGLSECIVSSLLSMEREMRDFIEESRMYIAREREKLERGLRSLGIKTYESAVNFILAESPYMKNIVFELEREGIAVRMCTSFKGLGEEYVRIGIRKSWENEKLLESLERAMKH</sequence>
<dbReference type="InterPro" id="IPR004839">
    <property type="entry name" value="Aminotransferase_I/II_large"/>
</dbReference>
<dbReference type="GO" id="GO:0030170">
    <property type="term" value="F:pyridoxal phosphate binding"/>
    <property type="evidence" value="ECO:0007669"/>
    <property type="project" value="InterPro"/>
</dbReference>
<dbReference type="GO" id="GO:0008483">
    <property type="term" value="F:transaminase activity"/>
    <property type="evidence" value="ECO:0007669"/>
    <property type="project" value="UniProtKB-KW"/>
</dbReference>
<keyword evidence="3 5" id="KW-0032">Aminotransferase</keyword>
<feature type="domain" description="Aminotransferase class I/classII large" evidence="4">
    <location>
        <begin position="11"/>
        <end position="340"/>
    </location>
</feature>
<evidence type="ECO:0000256" key="1">
    <source>
        <dbReference type="ARBA" id="ARBA00001933"/>
    </source>
</evidence>
<organism evidence="5">
    <name type="scientific">Fervidicoccus fontis</name>
    <dbReference type="NCBI Taxonomy" id="683846"/>
    <lineage>
        <taxon>Archaea</taxon>
        <taxon>Thermoproteota</taxon>
        <taxon>Thermoprotei</taxon>
        <taxon>Fervidicoccales</taxon>
        <taxon>Fervidicoccaceae</taxon>
        <taxon>Fervidicoccus</taxon>
    </lineage>
</organism>
<dbReference type="Pfam" id="PF00155">
    <property type="entry name" value="Aminotran_1_2"/>
    <property type="match status" value="1"/>
</dbReference>
<dbReference type="Proteomes" id="UP000885664">
    <property type="component" value="Unassembled WGS sequence"/>
</dbReference>
<dbReference type="EMBL" id="DSFE01000087">
    <property type="protein sequence ID" value="HEU98007.1"/>
    <property type="molecule type" value="Genomic_DNA"/>
</dbReference>
<dbReference type="PROSITE" id="PS00105">
    <property type="entry name" value="AA_TRANSFER_CLASS_1"/>
    <property type="match status" value="1"/>
</dbReference>
<comment type="cofactor">
    <cofactor evidence="1 3">
        <name>pyridoxal 5'-phosphate</name>
        <dbReference type="ChEBI" id="CHEBI:597326"/>
    </cofactor>
</comment>
<protein>
    <recommendedName>
        <fullName evidence="3">Aminotransferase</fullName>
        <ecNumber evidence="3">2.6.1.-</ecNumber>
    </recommendedName>
</protein>
<dbReference type="EC" id="2.6.1.-" evidence="3"/>
<proteinExistence type="inferred from homology"/>
<dbReference type="PANTHER" id="PTHR42885">
    <property type="entry name" value="HISTIDINOL-PHOSPHATE AMINOTRANSFERASE-RELATED"/>
    <property type="match status" value="1"/>
</dbReference>
<dbReference type="InterPro" id="IPR004838">
    <property type="entry name" value="NHTrfase_class1_PyrdxlP-BS"/>
</dbReference>
<dbReference type="Gene3D" id="3.40.640.10">
    <property type="entry name" value="Type I PLP-dependent aspartate aminotransferase-like (Major domain)"/>
    <property type="match status" value="1"/>
</dbReference>
<reference evidence="5" key="1">
    <citation type="journal article" date="2020" name="mSystems">
        <title>Genome- and Community-Level Interaction Insights into Carbon Utilization and Element Cycling Functions of Hydrothermarchaeota in Hydrothermal Sediment.</title>
        <authorList>
            <person name="Zhou Z."/>
            <person name="Liu Y."/>
            <person name="Xu W."/>
            <person name="Pan J."/>
            <person name="Luo Z.H."/>
            <person name="Li M."/>
        </authorList>
    </citation>
    <scope>NUCLEOTIDE SEQUENCE [LARGE SCALE GENOMIC DNA]</scope>
    <source>
        <strain evidence="5">SpSt-1259</strain>
    </source>
</reference>
<dbReference type="InterPro" id="IPR015424">
    <property type="entry name" value="PyrdxlP-dep_Trfase"/>
</dbReference>
<dbReference type="AlphaFoldDB" id="A0A7C2UQQ9"/>
<dbReference type="Gene3D" id="3.90.1150.10">
    <property type="entry name" value="Aspartate Aminotransferase, domain 1"/>
    <property type="match status" value="1"/>
</dbReference>
<keyword evidence="2" id="KW-0663">Pyridoxal phosphate</keyword>
<keyword evidence="3" id="KW-0808">Transferase</keyword>
<dbReference type="PANTHER" id="PTHR42885:SF1">
    <property type="entry name" value="THREONINE-PHOSPHATE DECARBOXYLASE"/>
    <property type="match status" value="1"/>
</dbReference>
<name>A0A7C2UQQ9_9CREN</name>
<comment type="caution">
    <text evidence="5">The sequence shown here is derived from an EMBL/GenBank/DDBJ whole genome shotgun (WGS) entry which is preliminary data.</text>
</comment>
<gene>
    <name evidence="5" type="ORF">ENO36_04035</name>
</gene>